<keyword evidence="3" id="KW-1185">Reference proteome</keyword>
<evidence type="ECO:0000313" key="2">
    <source>
        <dbReference type="EMBL" id="SFR37912.1"/>
    </source>
</evidence>
<evidence type="ECO:0000256" key="1">
    <source>
        <dbReference type="SAM" id="Phobius"/>
    </source>
</evidence>
<accession>A0A1I6G6V3</accession>
<dbReference type="RefSeq" id="WP_089877199.1">
    <property type="nucleotide sequence ID" value="NZ_FOYS01000001.1"/>
</dbReference>
<proteinExistence type="predicted"/>
<keyword evidence="1" id="KW-0472">Membrane</keyword>
<evidence type="ECO:0000313" key="3">
    <source>
        <dbReference type="Proteomes" id="UP000243250"/>
    </source>
</evidence>
<sequence length="100" mass="10356">MSWSHDAPDTTLLGRYAPKSRRWRLRVVALAVVGAPVALYAVLAVVSSVASGPTATAVILLLAVLALLVPTVGVAVLLAPESGKTDAEGGDHRSDESARR</sequence>
<keyword evidence="1" id="KW-0812">Transmembrane</keyword>
<gene>
    <name evidence="2" type="ORF">SAMN04488124_0957</name>
</gene>
<organism evidence="2 3">
    <name type="scientific">Halogeometricum limi</name>
    <dbReference type="NCBI Taxonomy" id="555875"/>
    <lineage>
        <taxon>Archaea</taxon>
        <taxon>Methanobacteriati</taxon>
        <taxon>Methanobacteriota</taxon>
        <taxon>Stenosarchaea group</taxon>
        <taxon>Halobacteria</taxon>
        <taxon>Halobacteriales</taxon>
        <taxon>Haloferacaceae</taxon>
        <taxon>Halogeometricum</taxon>
    </lineage>
</organism>
<keyword evidence="1" id="KW-1133">Transmembrane helix</keyword>
<dbReference type="Proteomes" id="UP000243250">
    <property type="component" value="Unassembled WGS sequence"/>
</dbReference>
<feature type="transmembrane region" description="Helical" evidence="1">
    <location>
        <begin position="27"/>
        <end position="50"/>
    </location>
</feature>
<dbReference type="AlphaFoldDB" id="A0A1I6G6V3"/>
<reference evidence="3" key="1">
    <citation type="submission" date="2016-10" db="EMBL/GenBank/DDBJ databases">
        <authorList>
            <person name="Varghese N."/>
            <person name="Submissions S."/>
        </authorList>
    </citation>
    <scope>NUCLEOTIDE SEQUENCE [LARGE SCALE GENOMIC DNA]</scope>
    <source>
        <strain evidence="3">CGMCC 1.8711</strain>
    </source>
</reference>
<feature type="transmembrane region" description="Helical" evidence="1">
    <location>
        <begin position="56"/>
        <end position="79"/>
    </location>
</feature>
<protein>
    <submittedName>
        <fullName evidence="2">Uncharacterized protein</fullName>
    </submittedName>
</protein>
<dbReference type="EMBL" id="FOYS01000001">
    <property type="protein sequence ID" value="SFR37912.1"/>
    <property type="molecule type" value="Genomic_DNA"/>
</dbReference>
<name>A0A1I6G6V3_9EURY</name>